<keyword evidence="5" id="KW-0012">Acyltransferase</keyword>
<comment type="similarity">
    <text evidence="2">Belongs to the LipB family.</text>
</comment>
<dbReference type="RefSeq" id="XP_025600347.1">
    <property type="nucleotide sequence ID" value="XM_025745015.1"/>
</dbReference>
<dbReference type="NCBIfam" id="TIGR00214">
    <property type="entry name" value="lipB"/>
    <property type="match status" value="1"/>
</dbReference>
<dbReference type="Proteomes" id="UP000245946">
    <property type="component" value="Unassembled WGS sequence"/>
</dbReference>
<evidence type="ECO:0000256" key="2">
    <source>
        <dbReference type="ARBA" id="ARBA00007907"/>
    </source>
</evidence>
<dbReference type="EC" id="2.3.1.181" evidence="3"/>
<dbReference type="InterPro" id="IPR020605">
    <property type="entry name" value="Octanoyltransferase_CS"/>
</dbReference>
<sequence>MAACSSAAAAVGATLRPVLWSHIPYHVPYTLGLALQERLVARRFEARAQLAELPAPSPASRVAAAVAPASSSTSAQALQRISETDTLLLLEHTPVYTEGRRKGAREAVGDDAERQRLEKLGADYLVTQRGGQITYHGPGQLVGYPIWDLAAMQLSTRCYVDKLQTAIAELLHARPFNLETVPPPDDHTGVWADSDHKITSIGIQVRHRITSHGFALNVEAERLLPWFRQIVACGIEGKGMTTLERELALAAQRAGLVQPDAADGVQLEPGLVLLPRQRITVADIAPAVAHQLGATYGRAVEPAPEAELRYEGNADGVLTHVWLADEEVLAPQ</sequence>
<dbReference type="PANTHER" id="PTHR10993">
    <property type="entry name" value="OCTANOYLTRANSFERASE"/>
    <property type="match status" value="1"/>
</dbReference>
<dbReference type="Gene3D" id="3.30.930.10">
    <property type="entry name" value="Bira Bifunctional Protein, Domain 2"/>
    <property type="match status" value="1"/>
</dbReference>
<dbReference type="PANTHER" id="PTHR10993:SF7">
    <property type="entry name" value="LIPOYLTRANSFERASE 2, MITOCHONDRIAL-RELATED"/>
    <property type="match status" value="1"/>
</dbReference>
<evidence type="ECO:0000313" key="7">
    <source>
        <dbReference type="EMBL" id="PWO00069.1"/>
    </source>
</evidence>
<evidence type="ECO:0000256" key="4">
    <source>
        <dbReference type="ARBA" id="ARBA00022679"/>
    </source>
</evidence>
<dbReference type="EMBL" id="KZ819286">
    <property type="protein sequence ID" value="PWO00069.1"/>
    <property type="molecule type" value="Genomic_DNA"/>
</dbReference>
<dbReference type="OrthoDB" id="19908at2759"/>
<name>A0A316ZGA3_9BASI</name>
<reference evidence="7 8" key="1">
    <citation type="journal article" date="2018" name="Mol. Biol. Evol.">
        <title>Broad Genomic Sampling Reveals a Smut Pathogenic Ancestry of the Fungal Clade Ustilaginomycotina.</title>
        <authorList>
            <person name="Kijpornyongpan T."/>
            <person name="Mondo S.J."/>
            <person name="Barry K."/>
            <person name="Sandor L."/>
            <person name="Lee J."/>
            <person name="Lipzen A."/>
            <person name="Pangilinan J."/>
            <person name="LaButti K."/>
            <person name="Hainaut M."/>
            <person name="Henrissat B."/>
            <person name="Grigoriev I.V."/>
            <person name="Spatafora J.W."/>
            <person name="Aime M.C."/>
        </authorList>
    </citation>
    <scope>NUCLEOTIDE SEQUENCE [LARGE SCALE GENOMIC DNA]</scope>
    <source>
        <strain evidence="7 8">MCA 4186</strain>
    </source>
</reference>
<evidence type="ECO:0000313" key="8">
    <source>
        <dbReference type="Proteomes" id="UP000245946"/>
    </source>
</evidence>
<dbReference type="PROSITE" id="PS01313">
    <property type="entry name" value="LIPB"/>
    <property type="match status" value="1"/>
</dbReference>
<evidence type="ECO:0000256" key="3">
    <source>
        <dbReference type="ARBA" id="ARBA00012334"/>
    </source>
</evidence>
<feature type="domain" description="BPL/LPL catalytic" evidence="6">
    <location>
        <begin position="81"/>
        <end position="300"/>
    </location>
</feature>
<dbReference type="PROSITE" id="PS51733">
    <property type="entry name" value="BPL_LPL_CATALYTIC"/>
    <property type="match status" value="1"/>
</dbReference>
<organism evidence="7 8">
    <name type="scientific">Tilletiopsis washingtonensis</name>
    <dbReference type="NCBI Taxonomy" id="58919"/>
    <lineage>
        <taxon>Eukaryota</taxon>
        <taxon>Fungi</taxon>
        <taxon>Dikarya</taxon>
        <taxon>Basidiomycota</taxon>
        <taxon>Ustilaginomycotina</taxon>
        <taxon>Exobasidiomycetes</taxon>
        <taxon>Entylomatales</taxon>
        <taxon>Entylomatales incertae sedis</taxon>
        <taxon>Tilletiopsis</taxon>
    </lineage>
</organism>
<dbReference type="SUPFAM" id="SSF55681">
    <property type="entry name" value="Class II aaRS and biotin synthetases"/>
    <property type="match status" value="1"/>
</dbReference>
<dbReference type="Pfam" id="PF21948">
    <property type="entry name" value="LplA-B_cat"/>
    <property type="match status" value="1"/>
</dbReference>
<proteinExistence type="inferred from homology"/>
<gene>
    <name evidence="7" type="ORF">FA09DRAFT_358829</name>
</gene>
<dbReference type="GO" id="GO:0009249">
    <property type="term" value="P:protein lipoylation"/>
    <property type="evidence" value="ECO:0007669"/>
    <property type="project" value="InterPro"/>
</dbReference>
<dbReference type="InterPro" id="IPR000544">
    <property type="entry name" value="Octanoyltransferase"/>
</dbReference>
<keyword evidence="8" id="KW-1185">Reference proteome</keyword>
<dbReference type="STRING" id="58919.A0A316ZGA3"/>
<comment type="pathway">
    <text evidence="1">Protein modification; protein lipoylation via endogenous pathway; protein N(6)-(lipoyl)lysine from octanoyl-[acyl-carrier-protein]: step 1/2.</text>
</comment>
<dbReference type="AlphaFoldDB" id="A0A316ZGA3"/>
<evidence type="ECO:0000259" key="6">
    <source>
        <dbReference type="PROSITE" id="PS51733"/>
    </source>
</evidence>
<evidence type="ECO:0000256" key="5">
    <source>
        <dbReference type="ARBA" id="ARBA00023315"/>
    </source>
</evidence>
<dbReference type="GeneID" id="37272559"/>
<protein>
    <recommendedName>
        <fullName evidence="3">lipoyl(octanoyl) transferase</fullName>
        <ecNumber evidence="3">2.3.1.181</ecNumber>
    </recommendedName>
</protein>
<dbReference type="InterPro" id="IPR045864">
    <property type="entry name" value="aa-tRNA-synth_II/BPL/LPL"/>
</dbReference>
<accession>A0A316ZGA3</accession>
<dbReference type="UniPathway" id="UPA00538">
    <property type="reaction ID" value="UER00592"/>
</dbReference>
<dbReference type="GO" id="GO:0033819">
    <property type="term" value="F:lipoyl(octanoyl) transferase activity"/>
    <property type="evidence" value="ECO:0007669"/>
    <property type="project" value="UniProtKB-EC"/>
</dbReference>
<evidence type="ECO:0000256" key="1">
    <source>
        <dbReference type="ARBA" id="ARBA00004821"/>
    </source>
</evidence>
<keyword evidence="4 7" id="KW-0808">Transferase</keyword>
<dbReference type="InterPro" id="IPR004143">
    <property type="entry name" value="BPL_LPL_catalytic"/>
</dbReference>